<accession>A0A8J3NB21</accession>
<feature type="transmembrane region" description="Helical" evidence="2">
    <location>
        <begin position="70"/>
        <end position="90"/>
    </location>
</feature>
<dbReference type="Proteomes" id="UP000612808">
    <property type="component" value="Unassembled WGS sequence"/>
</dbReference>
<feature type="region of interest" description="Disordered" evidence="1">
    <location>
        <begin position="190"/>
        <end position="220"/>
    </location>
</feature>
<proteinExistence type="predicted"/>
<keyword evidence="2" id="KW-0812">Transmembrane</keyword>
<name>A0A8J3NB21_9ACTN</name>
<organism evidence="3 4">
    <name type="scientific">Actinocatenispora rupis</name>
    <dbReference type="NCBI Taxonomy" id="519421"/>
    <lineage>
        <taxon>Bacteria</taxon>
        <taxon>Bacillati</taxon>
        <taxon>Actinomycetota</taxon>
        <taxon>Actinomycetes</taxon>
        <taxon>Micromonosporales</taxon>
        <taxon>Micromonosporaceae</taxon>
        <taxon>Actinocatenispora</taxon>
    </lineage>
</organism>
<feature type="transmembrane region" description="Helical" evidence="2">
    <location>
        <begin position="37"/>
        <end position="58"/>
    </location>
</feature>
<evidence type="ECO:0000313" key="4">
    <source>
        <dbReference type="Proteomes" id="UP000612808"/>
    </source>
</evidence>
<evidence type="ECO:0000256" key="2">
    <source>
        <dbReference type="SAM" id="Phobius"/>
    </source>
</evidence>
<keyword evidence="4" id="KW-1185">Reference proteome</keyword>
<feature type="compositionally biased region" description="Low complexity" evidence="1">
    <location>
        <begin position="190"/>
        <end position="204"/>
    </location>
</feature>
<dbReference type="EMBL" id="BOMB01000021">
    <property type="protein sequence ID" value="GID12919.1"/>
    <property type="molecule type" value="Genomic_DNA"/>
</dbReference>
<feature type="transmembrane region" description="Helical" evidence="2">
    <location>
        <begin position="102"/>
        <end position="126"/>
    </location>
</feature>
<evidence type="ECO:0000313" key="3">
    <source>
        <dbReference type="EMBL" id="GID12919.1"/>
    </source>
</evidence>
<comment type="caution">
    <text evidence="3">The sequence shown here is derived from an EMBL/GenBank/DDBJ whole genome shotgun (WGS) entry which is preliminary data.</text>
</comment>
<feature type="transmembrane region" description="Helical" evidence="2">
    <location>
        <begin position="228"/>
        <end position="247"/>
    </location>
</feature>
<evidence type="ECO:0000256" key="1">
    <source>
        <dbReference type="SAM" id="MobiDB-lite"/>
    </source>
</evidence>
<sequence length="281" mass="30009">MTPGNGLLVIERILRDRAGIWQQIVEERDLRRLSGQMLASSAIALAAYGAVLGASSGWQQAVSSAVKLPLLFLITLVICLPTLYLFNLVFGSRLSIRQAVALVSTAVTVLSMLSVAFAPISLFFLITAPNYAFYKLLNVGILVLTAIVGLRFLVAGMRAMNIAANPLPEPAPQPTPQPVPVPQPEPVAVGAGAAHPAAQQPHPNGTVPVPMPHPAGARPVPQQKSASMGLLYVWIVVFGFVGTQLAWTLRPFVGSPGEGFALFRHIEGNFYVDIVRTLTHL</sequence>
<dbReference type="RefSeq" id="WP_203659416.1">
    <property type="nucleotide sequence ID" value="NZ_BAAAZM010000008.1"/>
</dbReference>
<dbReference type="AlphaFoldDB" id="A0A8J3NB21"/>
<protein>
    <recommendedName>
        <fullName evidence="5">Actin-binding WH2 domain-containing protein</fullName>
    </recommendedName>
</protein>
<keyword evidence="2" id="KW-0472">Membrane</keyword>
<feature type="transmembrane region" description="Helical" evidence="2">
    <location>
        <begin position="132"/>
        <end position="154"/>
    </location>
</feature>
<reference evidence="3" key="1">
    <citation type="submission" date="2021-01" db="EMBL/GenBank/DDBJ databases">
        <title>Whole genome shotgun sequence of Actinocatenispora rupis NBRC 107355.</title>
        <authorList>
            <person name="Komaki H."/>
            <person name="Tamura T."/>
        </authorList>
    </citation>
    <scope>NUCLEOTIDE SEQUENCE</scope>
    <source>
        <strain evidence="3">NBRC 107355</strain>
    </source>
</reference>
<evidence type="ECO:0008006" key="5">
    <source>
        <dbReference type="Google" id="ProtNLM"/>
    </source>
</evidence>
<gene>
    <name evidence="3" type="ORF">Aru02nite_38080</name>
</gene>
<keyword evidence="2" id="KW-1133">Transmembrane helix</keyword>